<reference evidence="2" key="1">
    <citation type="journal article" date="2014" name="Int. J. Syst. Evol. Microbiol.">
        <title>Complete genome sequence of Corynebacterium casei LMG S-19264T (=DSM 44701T), isolated from a smear-ripened cheese.</title>
        <authorList>
            <consortium name="US DOE Joint Genome Institute (JGI-PGF)"/>
            <person name="Walter F."/>
            <person name="Albersmeier A."/>
            <person name="Kalinowski J."/>
            <person name="Ruckert C."/>
        </authorList>
    </citation>
    <scope>NUCLEOTIDE SEQUENCE</scope>
    <source>
        <strain evidence="2">KCTC 42650</strain>
    </source>
</reference>
<dbReference type="Proteomes" id="UP000626220">
    <property type="component" value="Unassembled WGS sequence"/>
</dbReference>
<feature type="transmembrane region" description="Helical" evidence="1">
    <location>
        <begin position="310"/>
        <end position="334"/>
    </location>
</feature>
<sequence>MLIAMMALLPVPATAHAFGARYDLPLPLGLYLSAAGLAVALSFGGVLLYPQKSSRHSFAMDIRVLPGLAGFFRVLLASLGLILFAVVIGAAFAGPPEATRNFATIWIWVIWWVGYLLLSALVVETWPLVDPFRRIAVGLVHVRRAMGQGRDAGLPLVFGWLAPIGLLCIAWLEMISDYSEGPPAMGILALIYLGVAIIGGVVFGRPWFDIADPISRVIGVFGRLAPICAPAPGVLRLRFPGSGLLDNRRALPGDVALVVCLIGVVLFDGLSETPAWAAVLDYASGAGWLRPTLLWLREQGFDLLKVIRGLGLACVIGLFLAGYWIVIAAVAWITGAKEPMARLGVEFIEVLLPIAVAYHLAHYISYLLIAGQLILPAASDPFALGWDLFGTRGRSIDISVIGAQDIWWIAFVTVIAGHALSVFIGHRRALQVFSGPRTAAISQVPLTLAMVGLTVLSLWILSQPITQ</sequence>
<dbReference type="EMBL" id="BNCJ01000033">
    <property type="protein sequence ID" value="GHF72926.1"/>
    <property type="molecule type" value="Genomic_DNA"/>
</dbReference>
<gene>
    <name evidence="2" type="ORF">GCM10017056_49740</name>
</gene>
<feature type="transmembrane region" description="Helical" evidence="1">
    <location>
        <begin position="184"/>
        <end position="208"/>
    </location>
</feature>
<dbReference type="AlphaFoldDB" id="A0A8J3H1W0"/>
<feature type="transmembrane region" description="Helical" evidence="1">
    <location>
        <begin position="340"/>
        <end position="360"/>
    </location>
</feature>
<evidence type="ECO:0008006" key="4">
    <source>
        <dbReference type="Google" id="ProtNLM"/>
    </source>
</evidence>
<keyword evidence="1" id="KW-0472">Membrane</keyword>
<name>A0A8J3H1W0_9RHOB</name>
<evidence type="ECO:0000313" key="2">
    <source>
        <dbReference type="EMBL" id="GHF72926.1"/>
    </source>
</evidence>
<feature type="transmembrane region" description="Helical" evidence="1">
    <location>
        <begin position="152"/>
        <end position="172"/>
    </location>
</feature>
<organism evidence="2 3">
    <name type="scientific">Seohaeicola zhoushanensis</name>
    <dbReference type="NCBI Taxonomy" id="1569283"/>
    <lineage>
        <taxon>Bacteria</taxon>
        <taxon>Pseudomonadati</taxon>
        <taxon>Pseudomonadota</taxon>
        <taxon>Alphaproteobacteria</taxon>
        <taxon>Rhodobacterales</taxon>
        <taxon>Roseobacteraceae</taxon>
        <taxon>Seohaeicola</taxon>
    </lineage>
</organism>
<keyword evidence="3" id="KW-1185">Reference proteome</keyword>
<feature type="transmembrane region" description="Helical" evidence="1">
    <location>
        <begin position="105"/>
        <end position="123"/>
    </location>
</feature>
<feature type="transmembrane region" description="Helical" evidence="1">
    <location>
        <begin position="70"/>
        <end position="93"/>
    </location>
</feature>
<proteinExistence type="predicted"/>
<evidence type="ECO:0000313" key="3">
    <source>
        <dbReference type="Proteomes" id="UP000626220"/>
    </source>
</evidence>
<evidence type="ECO:0000256" key="1">
    <source>
        <dbReference type="SAM" id="Phobius"/>
    </source>
</evidence>
<accession>A0A8J3H1W0</accession>
<feature type="transmembrane region" description="Helical" evidence="1">
    <location>
        <begin position="438"/>
        <end position="461"/>
    </location>
</feature>
<keyword evidence="1" id="KW-1133">Transmembrane helix</keyword>
<keyword evidence="1" id="KW-0812">Transmembrane</keyword>
<feature type="transmembrane region" description="Helical" evidence="1">
    <location>
        <begin position="27"/>
        <end position="49"/>
    </location>
</feature>
<comment type="caution">
    <text evidence="2">The sequence shown here is derived from an EMBL/GenBank/DDBJ whole genome shotgun (WGS) entry which is preliminary data.</text>
</comment>
<protein>
    <recommendedName>
        <fullName evidence="4">Fenitrothion hydrolase</fullName>
    </recommendedName>
</protein>
<reference evidence="2" key="2">
    <citation type="submission" date="2020-09" db="EMBL/GenBank/DDBJ databases">
        <authorList>
            <person name="Sun Q."/>
            <person name="Kim S."/>
        </authorList>
    </citation>
    <scope>NUCLEOTIDE SEQUENCE</scope>
    <source>
        <strain evidence="2">KCTC 42650</strain>
    </source>
</reference>
<feature type="transmembrane region" description="Helical" evidence="1">
    <location>
        <begin position="406"/>
        <end position="426"/>
    </location>
</feature>